<feature type="transmembrane region" description="Helical" evidence="4">
    <location>
        <begin position="231"/>
        <end position="253"/>
    </location>
</feature>
<keyword evidence="2" id="KW-0677">Repeat</keyword>
<dbReference type="InterPro" id="IPR001307">
    <property type="entry name" value="Thiosulphate_STrfase_CS"/>
</dbReference>
<dbReference type="CDD" id="cd01448">
    <property type="entry name" value="TST_Repeat_1"/>
    <property type="match status" value="1"/>
</dbReference>
<evidence type="ECO:0000259" key="5">
    <source>
        <dbReference type="PROSITE" id="PS50206"/>
    </source>
</evidence>
<comment type="caution">
    <text evidence="6">The sequence shown here is derived from an EMBL/GenBank/DDBJ whole genome shotgun (WGS) entry which is preliminary data.</text>
</comment>
<dbReference type="InterPro" id="IPR045078">
    <property type="entry name" value="TST/MPST-like"/>
</dbReference>
<dbReference type="CDD" id="cd01449">
    <property type="entry name" value="TST_Repeat_2"/>
    <property type="match status" value="1"/>
</dbReference>
<keyword evidence="4" id="KW-0812">Transmembrane</keyword>
<evidence type="ECO:0000256" key="2">
    <source>
        <dbReference type="ARBA" id="ARBA00022737"/>
    </source>
</evidence>
<dbReference type="InterPro" id="IPR036873">
    <property type="entry name" value="Rhodanese-like_dom_sf"/>
</dbReference>
<proteinExistence type="predicted"/>
<dbReference type="PANTHER" id="PTHR11364">
    <property type="entry name" value="THIOSULFATE SULFERTANSFERASE"/>
    <property type="match status" value="1"/>
</dbReference>
<sequence>MDSYLIEPKQLNDELYTTRVVLLRAVMKDPFAEKGAPTNHDYLPQARNFDLEGQGSDKTSALPHMSPSTEILSHYLGSLGIAISTPVVVYDDKGIFSAPRVWWMLKSLGHESVTVLNGGLPAWKQNGLTLNAEPASPGRNRLYEAKFQSTWFVDKATVIQAMSSPVQIVDARSRERFAGKAKEPRAGVVSGHVPDSINLPFTQLLENDKFKPVDQLAATFTRFGININQPIIVLCGSGVTACIVGMAALMCGAKQVSIYDGSWTEWGSCEDCPVETLGD</sequence>
<evidence type="ECO:0000256" key="1">
    <source>
        <dbReference type="ARBA" id="ARBA00022679"/>
    </source>
</evidence>
<feature type="domain" description="Rhodanese" evidence="5">
    <location>
        <begin position="43"/>
        <end position="132"/>
    </location>
</feature>
<protein>
    <recommendedName>
        <fullName evidence="3">Sulfurtransferase</fullName>
    </recommendedName>
</protein>
<dbReference type="PANTHER" id="PTHR11364:SF27">
    <property type="entry name" value="SULFURTRANSFERASE"/>
    <property type="match status" value="1"/>
</dbReference>
<accession>A0ABX1R6E0</accession>
<reference evidence="6 7" key="1">
    <citation type="submission" date="2020-03" db="EMBL/GenBank/DDBJ databases">
        <title>Alteromonas ponticola sp. nov., isolated from seawater.</title>
        <authorList>
            <person name="Yoon J.-H."/>
            <person name="Kim Y.-O."/>
        </authorList>
    </citation>
    <scope>NUCLEOTIDE SEQUENCE [LARGE SCALE GENOMIC DNA]</scope>
    <source>
        <strain evidence="6 7">MYP5</strain>
    </source>
</reference>
<dbReference type="SMART" id="SM00450">
    <property type="entry name" value="RHOD"/>
    <property type="match status" value="2"/>
</dbReference>
<feature type="domain" description="Rhodanese" evidence="5">
    <location>
        <begin position="162"/>
        <end position="275"/>
    </location>
</feature>
<evidence type="ECO:0000256" key="4">
    <source>
        <dbReference type="SAM" id="Phobius"/>
    </source>
</evidence>
<organism evidence="6 7">
    <name type="scientific">Alteromonas ponticola</name>
    <dbReference type="NCBI Taxonomy" id="2720613"/>
    <lineage>
        <taxon>Bacteria</taxon>
        <taxon>Pseudomonadati</taxon>
        <taxon>Pseudomonadota</taxon>
        <taxon>Gammaproteobacteria</taxon>
        <taxon>Alteromonadales</taxon>
        <taxon>Alteromonadaceae</taxon>
        <taxon>Alteromonas/Salinimonas group</taxon>
        <taxon>Alteromonas</taxon>
    </lineage>
</organism>
<dbReference type="RefSeq" id="WP_169211608.1">
    <property type="nucleotide sequence ID" value="NZ_JAATNW010000007.1"/>
</dbReference>
<keyword evidence="4" id="KW-0472">Membrane</keyword>
<gene>
    <name evidence="6" type="ORF">HCJ96_13510</name>
</gene>
<dbReference type="SUPFAM" id="SSF52821">
    <property type="entry name" value="Rhodanese/Cell cycle control phosphatase"/>
    <property type="match status" value="2"/>
</dbReference>
<evidence type="ECO:0000313" key="6">
    <source>
        <dbReference type="EMBL" id="NMH61047.1"/>
    </source>
</evidence>
<keyword evidence="1 3" id="KW-0808">Transferase</keyword>
<dbReference type="InterPro" id="IPR001763">
    <property type="entry name" value="Rhodanese-like_dom"/>
</dbReference>
<keyword evidence="7" id="KW-1185">Reference proteome</keyword>
<dbReference type="EMBL" id="JAATNW010000007">
    <property type="protein sequence ID" value="NMH61047.1"/>
    <property type="molecule type" value="Genomic_DNA"/>
</dbReference>
<dbReference type="Gene3D" id="3.40.250.10">
    <property type="entry name" value="Rhodanese-like domain"/>
    <property type="match status" value="2"/>
</dbReference>
<keyword evidence="4" id="KW-1133">Transmembrane helix</keyword>
<dbReference type="Proteomes" id="UP000709336">
    <property type="component" value="Unassembled WGS sequence"/>
</dbReference>
<evidence type="ECO:0000313" key="7">
    <source>
        <dbReference type="Proteomes" id="UP000709336"/>
    </source>
</evidence>
<name>A0ABX1R6E0_9ALTE</name>
<dbReference type="Pfam" id="PF00581">
    <property type="entry name" value="Rhodanese"/>
    <property type="match status" value="2"/>
</dbReference>
<dbReference type="PROSITE" id="PS00683">
    <property type="entry name" value="RHODANESE_2"/>
    <property type="match status" value="1"/>
</dbReference>
<dbReference type="PROSITE" id="PS50206">
    <property type="entry name" value="RHODANESE_3"/>
    <property type="match status" value="2"/>
</dbReference>
<evidence type="ECO:0000256" key="3">
    <source>
        <dbReference type="RuleBase" id="RU000507"/>
    </source>
</evidence>